<dbReference type="Pfam" id="PF10050">
    <property type="entry name" value="DUF2284"/>
    <property type="match status" value="1"/>
</dbReference>
<sequence length="188" mass="22581">MPFIQIHWDDIYFDPKVQEMCISPNFKCPFYGHSWSCPPNSPYLEKVLSTYTEFYLIYSMFDLEHYIKREKKRTNRSEFFIKNMFLLTKSFELNDLEEEFDKFLAQHEKNYKKSLLLYDGTCKYCKIQNLGKCTFDSGESCRFPKKMRFSMESIGIEVIKTVRDLKSNLAIEYPSNKYTYRFGLACFK</sequence>
<reference evidence="1" key="1">
    <citation type="journal article" date="2015" name="Nature">
        <title>Complex archaea that bridge the gap between prokaryotes and eukaryotes.</title>
        <authorList>
            <person name="Spang A."/>
            <person name="Saw J.H."/>
            <person name="Jorgensen S.L."/>
            <person name="Zaremba-Niedzwiedzka K."/>
            <person name="Martijn J."/>
            <person name="Lind A.E."/>
            <person name="van Eijk R."/>
            <person name="Schleper C."/>
            <person name="Guy L."/>
            <person name="Ettema T.J."/>
        </authorList>
    </citation>
    <scope>NUCLEOTIDE SEQUENCE</scope>
</reference>
<gene>
    <name evidence="1" type="ORF">LCGC14_0502350</name>
</gene>
<protein>
    <recommendedName>
        <fullName evidence="2">Metal-binding protein</fullName>
    </recommendedName>
</protein>
<comment type="caution">
    <text evidence="1">The sequence shown here is derived from an EMBL/GenBank/DDBJ whole genome shotgun (WGS) entry which is preliminary data.</text>
</comment>
<dbReference type="AlphaFoldDB" id="A0A0F9S3K5"/>
<evidence type="ECO:0008006" key="2">
    <source>
        <dbReference type="Google" id="ProtNLM"/>
    </source>
</evidence>
<accession>A0A0F9S3K5</accession>
<proteinExistence type="predicted"/>
<dbReference type="InterPro" id="IPR019271">
    <property type="entry name" value="DUF2284_metal-binding"/>
</dbReference>
<organism evidence="1">
    <name type="scientific">marine sediment metagenome</name>
    <dbReference type="NCBI Taxonomy" id="412755"/>
    <lineage>
        <taxon>unclassified sequences</taxon>
        <taxon>metagenomes</taxon>
        <taxon>ecological metagenomes</taxon>
    </lineage>
</organism>
<evidence type="ECO:0000313" key="1">
    <source>
        <dbReference type="EMBL" id="KKN63405.1"/>
    </source>
</evidence>
<name>A0A0F9S3K5_9ZZZZ</name>
<dbReference type="EMBL" id="LAZR01000591">
    <property type="protein sequence ID" value="KKN63405.1"/>
    <property type="molecule type" value="Genomic_DNA"/>
</dbReference>